<organism evidence="3 4">
    <name type="scientific">Cyclotella cryptica</name>
    <dbReference type="NCBI Taxonomy" id="29204"/>
    <lineage>
        <taxon>Eukaryota</taxon>
        <taxon>Sar</taxon>
        <taxon>Stramenopiles</taxon>
        <taxon>Ochrophyta</taxon>
        <taxon>Bacillariophyta</taxon>
        <taxon>Coscinodiscophyceae</taxon>
        <taxon>Thalassiosirophycidae</taxon>
        <taxon>Stephanodiscales</taxon>
        <taxon>Stephanodiscaceae</taxon>
        <taxon>Cyclotella</taxon>
    </lineage>
</organism>
<comment type="caution">
    <text evidence="3">The sequence shown here is derived from an EMBL/GenBank/DDBJ whole genome shotgun (WGS) entry which is preliminary data.</text>
</comment>
<feature type="coiled-coil region" evidence="1">
    <location>
        <begin position="698"/>
        <end position="732"/>
    </location>
</feature>
<proteinExistence type="predicted"/>
<gene>
    <name evidence="3" type="ORF">HJC23_012851</name>
</gene>
<name>A0ABD3Q2S2_9STRA</name>
<evidence type="ECO:0000256" key="2">
    <source>
        <dbReference type="SAM" id="MobiDB-lite"/>
    </source>
</evidence>
<feature type="coiled-coil region" evidence="1">
    <location>
        <begin position="766"/>
        <end position="814"/>
    </location>
</feature>
<accession>A0ABD3Q2S2</accession>
<feature type="region of interest" description="Disordered" evidence="2">
    <location>
        <begin position="136"/>
        <end position="239"/>
    </location>
</feature>
<evidence type="ECO:0000313" key="4">
    <source>
        <dbReference type="Proteomes" id="UP001516023"/>
    </source>
</evidence>
<feature type="coiled-coil region" evidence="1">
    <location>
        <begin position="502"/>
        <end position="648"/>
    </location>
</feature>
<evidence type="ECO:0000256" key="1">
    <source>
        <dbReference type="SAM" id="Coils"/>
    </source>
</evidence>
<feature type="compositionally biased region" description="Basic and acidic residues" evidence="2">
    <location>
        <begin position="171"/>
        <end position="189"/>
    </location>
</feature>
<feature type="compositionally biased region" description="Acidic residues" evidence="2">
    <location>
        <begin position="214"/>
        <end position="229"/>
    </location>
</feature>
<evidence type="ECO:0000313" key="3">
    <source>
        <dbReference type="EMBL" id="KAL3794144.1"/>
    </source>
</evidence>
<sequence>MVKIRTPRPLNVTWPPPLVNKEDDDAMKSANVGASSSSSFHEAVSDLQELRDDGGSSREMMDDNFRTDDERCILISDNEDSFEVELSKYSFQSEGDKRENNEQIDGTGADDLVNENASDDQILDIVRMLESDTIPDAESLVEREDDEVVKYTVSVDNTKSPDPGDNSAETPQKEVESYTEHQVGKDDFIAKSVGSASVEEDDVSDSRSIVQTELAEENPFEESSEEDSPADDKEQGQSTACKELVEEPTYSSTNEQDAFVESKVKALIEKEVPIEPKQTGESRRTPTEVEGQDHIKLTEVEGQAPSKSIDAVGREEKEAADDNIACLYSLLSDDTDCALFEDRQLVNELQAAIPPIRMSSVRASLLYKAKEMVALYKTVLENDGFSGAEGEATRHFLTQMGSELKINLGDSCDVANLKAQLLSKKNEISQLEGCVASKNEMISELRTKNISLRTKVDLLEDELDTCQTREKYEVGRLEARLSSTELLHESVYKERDELKKWKSEAEVSLKNQSKDLDQLISQNSTLLALCDEKEEFIKDLSKWKREAEETIEKQDNKLDELSFQTSHLVEVCSEQQESIKELRKWKSDAEYAMNTQRQDLKELRSQNSNLLCRCNEQQEFIEELTNWKTDAKEKLKNNDEELIKLRSQNSSLLIQWNGQQASIEEQQEKIKTLSHRLEVESYTVSRFEEDFLVHSKNMMSLKESIQAKSSEIAELKAKIDELNILNAQMSEQAKAAPSQEKEDVEKEMLTMKMNHHKEILLLKTQKQDLASKVDDLLAEQDEFQSRIEALNENVALLEKALQDERERHSEARMAVAGMEKALRVSYSDSHLTVCLEIC</sequence>
<dbReference type="EMBL" id="JABMIG020000083">
    <property type="protein sequence ID" value="KAL3794144.1"/>
    <property type="molecule type" value="Genomic_DNA"/>
</dbReference>
<dbReference type="AlphaFoldDB" id="A0ABD3Q2S2"/>
<feature type="region of interest" description="Disordered" evidence="2">
    <location>
        <begin position="90"/>
        <end position="116"/>
    </location>
</feature>
<keyword evidence="1" id="KW-0175">Coiled coil</keyword>
<feature type="compositionally biased region" description="Basic and acidic residues" evidence="2">
    <location>
        <begin position="48"/>
        <end position="65"/>
    </location>
</feature>
<feature type="region of interest" description="Disordered" evidence="2">
    <location>
        <begin position="1"/>
        <end position="65"/>
    </location>
</feature>
<reference evidence="3 4" key="1">
    <citation type="journal article" date="2020" name="G3 (Bethesda)">
        <title>Improved Reference Genome for Cyclotella cryptica CCMP332, a Model for Cell Wall Morphogenesis, Salinity Adaptation, and Lipid Production in Diatoms (Bacillariophyta).</title>
        <authorList>
            <person name="Roberts W.R."/>
            <person name="Downey K.M."/>
            <person name="Ruck E.C."/>
            <person name="Traller J.C."/>
            <person name="Alverson A.J."/>
        </authorList>
    </citation>
    <scope>NUCLEOTIDE SEQUENCE [LARGE SCALE GENOMIC DNA]</scope>
    <source>
        <strain evidence="3 4">CCMP332</strain>
    </source>
</reference>
<dbReference type="Proteomes" id="UP001516023">
    <property type="component" value="Unassembled WGS sequence"/>
</dbReference>
<keyword evidence="4" id="KW-1185">Reference proteome</keyword>
<protein>
    <submittedName>
        <fullName evidence="3">Uncharacterized protein</fullName>
    </submittedName>
</protein>